<protein>
    <recommendedName>
        <fullName evidence="3">C-type lectin domain-containing protein</fullName>
    </recommendedName>
</protein>
<proteinExistence type="predicted"/>
<reference evidence="4" key="1">
    <citation type="submission" date="2019-06" db="EMBL/GenBank/DDBJ databases">
        <authorList>
            <consortium name="Wellcome Sanger Institute Data Sharing"/>
        </authorList>
    </citation>
    <scope>NUCLEOTIDE SEQUENCE [LARGE SCALE GENOMIC DNA]</scope>
</reference>
<keyword evidence="2" id="KW-0732">Signal</keyword>
<dbReference type="InParanoid" id="A0A672YE70"/>
<dbReference type="Gene3D" id="3.10.100.10">
    <property type="entry name" value="Mannose-Binding Protein A, subunit A"/>
    <property type="match status" value="1"/>
</dbReference>
<dbReference type="Proteomes" id="UP000472271">
    <property type="component" value="Chromosome 16"/>
</dbReference>
<accession>A0A672YE70</accession>
<evidence type="ECO:0000256" key="2">
    <source>
        <dbReference type="SAM" id="SignalP"/>
    </source>
</evidence>
<dbReference type="InterPro" id="IPR016186">
    <property type="entry name" value="C-type_lectin-like/link_sf"/>
</dbReference>
<dbReference type="Pfam" id="PF00059">
    <property type="entry name" value="Lectin_C"/>
    <property type="match status" value="1"/>
</dbReference>
<dbReference type="SMART" id="SM00034">
    <property type="entry name" value="CLECT"/>
    <property type="match status" value="1"/>
</dbReference>
<reference evidence="4" key="2">
    <citation type="submission" date="2025-08" db="UniProtKB">
        <authorList>
            <consortium name="Ensembl"/>
        </authorList>
    </citation>
    <scope>IDENTIFICATION</scope>
</reference>
<evidence type="ECO:0000313" key="5">
    <source>
        <dbReference type="Proteomes" id="UP000472271"/>
    </source>
</evidence>
<feature type="chain" id="PRO_5025488891" description="C-type lectin domain-containing protein" evidence="2">
    <location>
        <begin position="28"/>
        <end position="160"/>
    </location>
</feature>
<dbReference type="AlphaFoldDB" id="A0A672YE70"/>
<dbReference type="PROSITE" id="PS50041">
    <property type="entry name" value="C_TYPE_LECTIN_2"/>
    <property type="match status" value="1"/>
</dbReference>
<feature type="signal peptide" evidence="2">
    <location>
        <begin position="1"/>
        <end position="27"/>
    </location>
</feature>
<dbReference type="InterPro" id="IPR001304">
    <property type="entry name" value="C-type_lectin-like"/>
</dbReference>
<reference evidence="4" key="3">
    <citation type="submission" date="2025-09" db="UniProtKB">
        <authorList>
            <consortium name="Ensembl"/>
        </authorList>
    </citation>
    <scope>IDENTIFICATION</scope>
</reference>
<dbReference type="InterPro" id="IPR018378">
    <property type="entry name" value="C-type_lectin_CS"/>
</dbReference>
<keyword evidence="5" id="KW-1185">Reference proteome</keyword>
<dbReference type="SUPFAM" id="SSF56436">
    <property type="entry name" value="C-type lectin-like"/>
    <property type="match status" value="1"/>
</dbReference>
<dbReference type="Ensembl" id="ENSSORT00005001536.1">
    <property type="protein sequence ID" value="ENSSORP00005001491.1"/>
    <property type="gene ID" value="ENSSORG00005000920.1"/>
</dbReference>
<dbReference type="InterPro" id="IPR016187">
    <property type="entry name" value="CTDL_fold"/>
</dbReference>
<evidence type="ECO:0000313" key="4">
    <source>
        <dbReference type="Ensembl" id="ENSSORP00005001491.1"/>
    </source>
</evidence>
<name>A0A672YE70_9TELE</name>
<feature type="domain" description="C-type lectin" evidence="3">
    <location>
        <begin position="37"/>
        <end position="156"/>
    </location>
</feature>
<evidence type="ECO:0000256" key="1">
    <source>
        <dbReference type="ARBA" id="ARBA00023157"/>
    </source>
</evidence>
<organism evidence="4 5">
    <name type="scientific">Sphaeramia orbicularis</name>
    <name type="common">orbiculate cardinalfish</name>
    <dbReference type="NCBI Taxonomy" id="375764"/>
    <lineage>
        <taxon>Eukaryota</taxon>
        <taxon>Metazoa</taxon>
        <taxon>Chordata</taxon>
        <taxon>Craniata</taxon>
        <taxon>Vertebrata</taxon>
        <taxon>Euteleostomi</taxon>
        <taxon>Actinopterygii</taxon>
        <taxon>Neopterygii</taxon>
        <taxon>Teleostei</taxon>
        <taxon>Neoteleostei</taxon>
        <taxon>Acanthomorphata</taxon>
        <taxon>Gobiaria</taxon>
        <taxon>Kurtiformes</taxon>
        <taxon>Apogonoidei</taxon>
        <taxon>Apogonidae</taxon>
        <taxon>Apogoninae</taxon>
        <taxon>Sphaeramia</taxon>
    </lineage>
</organism>
<keyword evidence="1" id="KW-1015">Disulfide bond</keyword>
<evidence type="ECO:0000259" key="3">
    <source>
        <dbReference type="PROSITE" id="PS50041"/>
    </source>
</evidence>
<sequence length="160" mass="18311">MGFHIFSFTSISVVLICSLSHQSPGLCFPSCCLFSEYYYVNLKKTWVKAQKFCRKMYSDLASFESMDNITSLNRPNLVSSLTWIGMSDDLDTWKEVMGNESTSWRWSSTDETSKTGYSKWFLGQPDSFLGEFCGAIDHNGLWGDWDCDTVSHFICYDGKK</sequence>
<dbReference type="PANTHER" id="PTHR45784:SF3">
    <property type="entry name" value="C-TYPE LECTIN DOMAIN FAMILY 4 MEMBER K-LIKE-RELATED"/>
    <property type="match status" value="1"/>
</dbReference>
<dbReference type="PROSITE" id="PS00615">
    <property type="entry name" value="C_TYPE_LECTIN_1"/>
    <property type="match status" value="1"/>
</dbReference>
<dbReference type="PANTHER" id="PTHR45784">
    <property type="entry name" value="C-TYPE LECTIN DOMAIN FAMILY 20 MEMBER A-RELATED"/>
    <property type="match status" value="1"/>
</dbReference>